<dbReference type="Gene3D" id="3.40.50.1820">
    <property type="entry name" value="alpha/beta hydrolase"/>
    <property type="match status" value="1"/>
</dbReference>
<keyword evidence="3" id="KW-1185">Reference proteome</keyword>
<dbReference type="Proteomes" id="UP001501057">
    <property type="component" value="Unassembled WGS sequence"/>
</dbReference>
<proteinExistence type="predicted"/>
<dbReference type="EMBL" id="BAAAME010000001">
    <property type="protein sequence ID" value="GAA1723562.1"/>
    <property type="molecule type" value="Genomic_DNA"/>
</dbReference>
<evidence type="ECO:0000313" key="2">
    <source>
        <dbReference type="EMBL" id="GAA1723562.1"/>
    </source>
</evidence>
<dbReference type="InterPro" id="IPR029058">
    <property type="entry name" value="AB_hydrolase_fold"/>
</dbReference>
<accession>A0ABP4VE34</accession>
<evidence type="ECO:0000259" key="1">
    <source>
        <dbReference type="Pfam" id="PF00561"/>
    </source>
</evidence>
<dbReference type="RefSeq" id="WP_344196439.1">
    <property type="nucleotide sequence ID" value="NZ_BAAAME010000001.1"/>
</dbReference>
<sequence length="273" mass="29060">MLLPDLTYVRKGSGPTLVLLHGIGHNKGAWDPIIDELATRYDVIAPDLSGFGESPAFAGGVAYTMPNAVDHLATQFERWGVVKPHVVGNSLGGAISLELGARGLVSSVTALSPAGFFGPISKVQALLALFVLRFFSLISPAPVLKAVTRTSLGLRLSGQLLYAHPERITPEAAERDARGLKYCTAFERTAIQALGYSFAHQVPVTTTVAWGTKDLILPYSQAATARERLPHARHVDIPGAGHVPMIDDPQLVTRIIDQTVTEAEAARQAATAA</sequence>
<feature type="domain" description="AB hydrolase-1" evidence="1">
    <location>
        <begin position="15"/>
        <end position="249"/>
    </location>
</feature>
<dbReference type="Pfam" id="PF00561">
    <property type="entry name" value="Abhydrolase_1"/>
    <property type="match status" value="1"/>
</dbReference>
<name>A0ABP4VE34_9ACTN</name>
<protein>
    <submittedName>
        <fullName evidence="2">Alpha/beta fold hydrolase</fullName>
    </submittedName>
</protein>
<keyword evidence="2" id="KW-0378">Hydrolase</keyword>
<comment type="caution">
    <text evidence="2">The sequence shown here is derived from an EMBL/GenBank/DDBJ whole genome shotgun (WGS) entry which is preliminary data.</text>
</comment>
<dbReference type="InterPro" id="IPR000073">
    <property type="entry name" value="AB_hydrolase_1"/>
</dbReference>
<dbReference type="GO" id="GO:0016787">
    <property type="term" value="F:hydrolase activity"/>
    <property type="evidence" value="ECO:0007669"/>
    <property type="project" value="UniProtKB-KW"/>
</dbReference>
<reference evidence="3" key="1">
    <citation type="journal article" date="2019" name="Int. J. Syst. Evol. Microbiol.">
        <title>The Global Catalogue of Microorganisms (GCM) 10K type strain sequencing project: providing services to taxonomists for standard genome sequencing and annotation.</title>
        <authorList>
            <consortium name="The Broad Institute Genomics Platform"/>
            <consortium name="The Broad Institute Genome Sequencing Center for Infectious Disease"/>
            <person name="Wu L."/>
            <person name="Ma J."/>
        </authorList>
    </citation>
    <scope>NUCLEOTIDE SEQUENCE [LARGE SCALE GENOMIC DNA]</scope>
    <source>
        <strain evidence="3">JCM 13518</strain>
    </source>
</reference>
<dbReference type="PANTHER" id="PTHR46438:SF11">
    <property type="entry name" value="LIPASE-RELATED"/>
    <property type="match status" value="1"/>
</dbReference>
<dbReference type="PANTHER" id="PTHR46438">
    <property type="entry name" value="ALPHA/BETA-HYDROLASES SUPERFAMILY PROTEIN"/>
    <property type="match status" value="1"/>
</dbReference>
<dbReference type="PRINTS" id="PR00111">
    <property type="entry name" value="ABHYDROLASE"/>
</dbReference>
<organism evidence="2 3">
    <name type="scientific">Aeromicrobium alkaliterrae</name>
    <dbReference type="NCBI Taxonomy" id="302168"/>
    <lineage>
        <taxon>Bacteria</taxon>
        <taxon>Bacillati</taxon>
        <taxon>Actinomycetota</taxon>
        <taxon>Actinomycetes</taxon>
        <taxon>Propionibacteriales</taxon>
        <taxon>Nocardioidaceae</taxon>
        <taxon>Aeromicrobium</taxon>
    </lineage>
</organism>
<dbReference type="SUPFAM" id="SSF53474">
    <property type="entry name" value="alpha/beta-Hydrolases"/>
    <property type="match status" value="1"/>
</dbReference>
<evidence type="ECO:0000313" key="3">
    <source>
        <dbReference type="Proteomes" id="UP001501057"/>
    </source>
</evidence>
<gene>
    <name evidence="2" type="ORF">GCM10009710_00440</name>
</gene>